<organism evidence="3 4">
    <name type="scientific">Nocardioides marinus</name>
    <dbReference type="NCBI Taxonomy" id="374514"/>
    <lineage>
        <taxon>Bacteria</taxon>
        <taxon>Bacillati</taxon>
        <taxon>Actinomycetota</taxon>
        <taxon>Actinomycetes</taxon>
        <taxon>Propionibacteriales</taxon>
        <taxon>Nocardioidaceae</taxon>
        <taxon>Nocardioides</taxon>
    </lineage>
</organism>
<evidence type="ECO:0000313" key="3">
    <source>
        <dbReference type="EMBL" id="NYI12204.1"/>
    </source>
</evidence>
<dbReference type="InterPro" id="IPR011006">
    <property type="entry name" value="CheY-like_superfamily"/>
</dbReference>
<dbReference type="PANTHER" id="PTHR43214:SF42">
    <property type="entry name" value="TRANSCRIPTIONAL REGULATORY PROTEIN DESR"/>
    <property type="match status" value="1"/>
</dbReference>
<reference evidence="3 4" key="1">
    <citation type="submission" date="2020-07" db="EMBL/GenBank/DDBJ databases">
        <title>Sequencing the genomes of 1000 actinobacteria strains.</title>
        <authorList>
            <person name="Klenk H.-P."/>
        </authorList>
    </citation>
    <scope>NUCLEOTIDE SEQUENCE [LARGE SCALE GENOMIC DNA]</scope>
    <source>
        <strain evidence="3 4">DSM 18248</strain>
    </source>
</reference>
<sequence length="244" mass="26913">MTTGPAGRGQTPGLRPPRVRLVLVSDQPLVGDAVRVALESRDFLVQAMLWPRSRLDAAARRQVMAHRPMAGLVVGDLDDPRRRTQAAGLVSALPMPWLLLVNDPQDVAWGELVAAGLQAVVPTTIPLEQLVHTLHALMARRLVMSRADRERRIREWRADDAARLAEEQRMRRLSPREHSVLALLYDGLTVRAIADLTGVSEGTVRSQVKAVLRKLEVSSQLAAVAAYRRSLPVGRGGPVERRPQ</sequence>
<dbReference type="InterPro" id="IPR000792">
    <property type="entry name" value="Tscrpt_reg_LuxR_C"/>
</dbReference>
<dbReference type="InterPro" id="IPR036388">
    <property type="entry name" value="WH-like_DNA-bd_sf"/>
</dbReference>
<keyword evidence="1" id="KW-0238">DNA-binding</keyword>
<dbReference type="Proteomes" id="UP000537326">
    <property type="component" value="Unassembled WGS sequence"/>
</dbReference>
<dbReference type="SMART" id="SM00421">
    <property type="entry name" value="HTH_LUXR"/>
    <property type="match status" value="1"/>
</dbReference>
<dbReference type="RefSeq" id="WP_179532785.1">
    <property type="nucleotide sequence ID" value="NZ_BAAAPP010000001.1"/>
</dbReference>
<feature type="domain" description="HTH luxR-type" evidence="2">
    <location>
        <begin position="166"/>
        <end position="231"/>
    </location>
</feature>
<gene>
    <name evidence="3" type="ORF">BKA05_003719</name>
</gene>
<dbReference type="PROSITE" id="PS00622">
    <property type="entry name" value="HTH_LUXR_1"/>
    <property type="match status" value="1"/>
</dbReference>
<dbReference type="Pfam" id="PF00196">
    <property type="entry name" value="GerE"/>
    <property type="match status" value="1"/>
</dbReference>
<dbReference type="PROSITE" id="PS50043">
    <property type="entry name" value="HTH_LUXR_2"/>
    <property type="match status" value="1"/>
</dbReference>
<evidence type="ECO:0000256" key="1">
    <source>
        <dbReference type="ARBA" id="ARBA00023125"/>
    </source>
</evidence>
<comment type="caution">
    <text evidence="3">The sequence shown here is derived from an EMBL/GenBank/DDBJ whole genome shotgun (WGS) entry which is preliminary data.</text>
</comment>
<dbReference type="EMBL" id="JACBZI010000001">
    <property type="protein sequence ID" value="NYI12204.1"/>
    <property type="molecule type" value="Genomic_DNA"/>
</dbReference>
<accession>A0A7Z0C6H0</accession>
<proteinExistence type="predicted"/>
<keyword evidence="4" id="KW-1185">Reference proteome</keyword>
<dbReference type="AlphaFoldDB" id="A0A7Z0C6H0"/>
<dbReference type="PRINTS" id="PR00038">
    <property type="entry name" value="HTHLUXR"/>
</dbReference>
<dbReference type="CDD" id="cd06170">
    <property type="entry name" value="LuxR_C_like"/>
    <property type="match status" value="1"/>
</dbReference>
<dbReference type="SUPFAM" id="SSF52172">
    <property type="entry name" value="CheY-like"/>
    <property type="match status" value="1"/>
</dbReference>
<dbReference type="SUPFAM" id="SSF46894">
    <property type="entry name" value="C-terminal effector domain of the bipartite response regulators"/>
    <property type="match status" value="1"/>
</dbReference>
<dbReference type="GO" id="GO:0003677">
    <property type="term" value="F:DNA binding"/>
    <property type="evidence" value="ECO:0007669"/>
    <property type="project" value="UniProtKB-KW"/>
</dbReference>
<dbReference type="Gene3D" id="1.10.10.10">
    <property type="entry name" value="Winged helix-like DNA-binding domain superfamily/Winged helix DNA-binding domain"/>
    <property type="match status" value="1"/>
</dbReference>
<name>A0A7Z0C6H0_9ACTN</name>
<protein>
    <submittedName>
        <fullName evidence="3">RNA polymerase sigma factor (Sigma-70 family)</fullName>
    </submittedName>
</protein>
<dbReference type="InterPro" id="IPR016032">
    <property type="entry name" value="Sig_transdc_resp-reg_C-effctor"/>
</dbReference>
<dbReference type="GO" id="GO:0006355">
    <property type="term" value="P:regulation of DNA-templated transcription"/>
    <property type="evidence" value="ECO:0007669"/>
    <property type="project" value="InterPro"/>
</dbReference>
<evidence type="ECO:0000313" key="4">
    <source>
        <dbReference type="Proteomes" id="UP000537326"/>
    </source>
</evidence>
<evidence type="ECO:0000259" key="2">
    <source>
        <dbReference type="PROSITE" id="PS50043"/>
    </source>
</evidence>
<dbReference type="PANTHER" id="PTHR43214">
    <property type="entry name" value="TWO-COMPONENT RESPONSE REGULATOR"/>
    <property type="match status" value="1"/>
</dbReference>
<dbReference type="InterPro" id="IPR039420">
    <property type="entry name" value="WalR-like"/>
</dbReference>